<comment type="subcellular location">
    <subcellularLocation>
        <location evidence="1">Golgi apparatus</location>
    </subcellularLocation>
</comment>
<organism evidence="5 6">
    <name type="scientific">Brassica napus</name>
    <name type="common">Rape</name>
    <dbReference type="NCBI Taxonomy" id="3708"/>
    <lineage>
        <taxon>Eukaryota</taxon>
        <taxon>Viridiplantae</taxon>
        <taxon>Streptophyta</taxon>
        <taxon>Embryophyta</taxon>
        <taxon>Tracheophyta</taxon>
        <taxon>Spermatophyta</taxon>
        <taxon>Magnoliopsida</taxon>
        <taxon>eudicotyledons</taxon>
        <taxon>Gunneridae</taxon>
        <taxon>Pentapetalae</taxon>
        <taxon>rosids</taxon>
        <taxon>malvids</taxon>
        <taxon>Brassicales</taxon>
        <taxon>Brassicaceae</taxon>
        <taxon>Brassiceae</taxon>
        <taxon>Brassica</taxon>
    </lineage>
</organism>
<dbReference type="InterPro" id="IPR037595">
    <property type="entry name" value="RGP_fam"/>
</dbReference>
<feature type="non-terminal residue" evidence="5">
    <location>
        <position position="1"/>
    </location>
</feature>
<sequence>PAVFTRDHYIMRSYTAKSTGHFRRHTAAVMTCSQRMVAVKVRFAVTLPRSASSCDGRVRNPVIVCLQTLLAAWGIAATNHKKASNQIENLKKKEEAVPFFQSVTLPKECTSVKQCYLELAKLVRNLEKWILTSSSLQMEWSLGPKHGTSSTPQM</sequence>
<evidence type="ECO:0000256" key="3">
    <source>
        <dbReference type="ARBA" id="ARBA00023034"/>
    </source>
</evidence>
<keyword evidence="3" id="KW-0333">Golgi apparatus</keyword>
<dbReference type="Pfam" id="PF03214">
    <property type="entry name" value="RGP"/>
    <property type="match status" value="1"/>
</dbReference>
<evidence type="ECO:0000313" key="6">
    <source>
        <dbReference type="Proteomes" id="UP000824890"/>
    </source>
</evidence>
<keyword evidence="4" id="KW-0961">Cell wall biogenesis/degradation</keyword>
<evidence type="ECO:0000256" key="4">
    <source>
        <dbReference type="ARBA" id="ARBA00023316"/>
    </source>
</evidence>
<gene>
    <name evidence="5" type="ORF">HID58_072375</name>
</gene>
<protein>
    <submittedName>
        <fullName evidence="5">Uncharacterized protein</fullName>
    </submittedName>
</protein>
<dbReference type="PANTHER" id="PTHR31682:SF48">
    <property type="entry name" value="UDP-ARABINOPYRANOSE MUTASE 3"/>
    <property type="match status" value="1"/>
</dbReference>
<keyword evidence="6" id="KW-1185">Reference proteome</keyword>
<accession>A0ABQ7Z498</accession>
<dbReference type="EMBL" id="JAGKQM010000016">
    <property type="protein sequence ID" value="KAH0875013.1"/>
    <property type="molecule type" value="Genomic_DNA"/>
</dbReference>
<reference evidence="5 6" key="1">
    <citation type="submission" date="2021-05" db="EMBL/GenBank/DDBJ databases">
        <title>Genome Assembly of Synthetic Allotetraploid Brassica napus Reveals Homoeologous Exchanges between Subgenomes.</title>
        <authorList>
            <person name="Davis J.T."/>
        </authorList>
    </citation>
    <scope>NUCLEOTIDE SEQUENCE [LARGE SCALE GENOMIC DNA]</scope>
    <source>
        <strain evidence="6">cv. Da-Ae</strain>
        <tissue evidence="5">Seedling</tissue>
    </source>
</reference>
<dbReference type="PANTHER" id="PTHR31682">
    <property type="entry name" value="UDP-ARABINOSE MUTASE"/>
    <property type="match status" value="1"/>
</dbReference>
<evidence type="ECO:0000313" key="5">
    <source>
        <dbReference type="EMBL" id="KAH0875013.1"/>
    </source>
</evidence>
<proteinExistence type="inferred from homology"/>
<evidence type="ECO:0000256" key="1">
    <source>
        <dbReference type="ARBA" id="ARBA00004555"/>
    </source>
</evidence>
<dbReference type="Proteomes" id="UP000824890">
    <property type="component" value="Unassembled WGS sequence"/>
</dbReference>
<comment type="similarity">
    <text evidence="2">Belongs to the RGP family.</text>
</comment>
<name>A0ABQ7Z498_BRANA</name>
<comment type="caution">
    <text evidence="5">The sequence shown here is derived from an EMBL/GenBank/DDBJ whole genome shotgun (WGS) entry which is preliminary data.</text>
</comment>
<evidence type="ECO:0000256" key="2">
    <source>
        <dbReference type="ARBA" id="ARBA00008986"/>
    </source>
</evidence>